<dbReference type="InterPro" id="IPR011059">
    <property type="entry name" value="Metal-dep_hydrolase_composite"/>
</dbReference>
<dbReference type="PANTHER" id="PTHR43135">
    <property type="entry name" value="ALPHA-D-RIBOSE 1-METHYLPHOSPHONATE 5-TRIPHOSPHATE DIPHOSPHATASE"/>
    <property type="match status" value="1"/>
</dbReference>
<accession>A0ABU3D257</accession>
<dbReference type="SUPFAM" id="SSF51338">
    <property type="entry name" value="Composite domain of metallo-dependent hydrolases"/>
    <property type="match status" value="1"/>
</dbReference>
<keyword evidence="3" id="KW-1185">Reference proteome</keyword>
<dbReference type="Proteomes" id="UP001262582">
    <property type="component" value="Unassembled WGS sequence"/>
</dbReference>
<reference evidence="2 3" key="1">
    <citation type="submission" date="2023-09" db="EMBL/GenBank/DDBJ databases">
        <authorList>
            <person name="Rey-Velasco X."/>
        </authorList>
    </citation>
    <scope>NUCLEOTIDE SEQUENCE [LARGE SCALE GENOMIC DNA]</scope>
    <source>
        <strain evidence="2 3">F117</strain>
    </source>
</reference>
<dbReference type="Pfam" id="PF01979">
    <property type="entry name" value="Amidohydro_1"/>
    <property type="match status" value="1"/>
</dbReference>
<dbReference type="InterPro" id="IPR006680">
    <property type="entry name" value="Amidohydro-rel"/>
</dbReference>
<dbReference type="InterPro" id="IPR051781">
    <property type="entry name" value="Metallo-dep_Hydrolase"/>
</dbReference>
<dbReference type="Gene3D" id="2.30.40.10">
    <property type="entry name" value="Urease, subunit C, domain 1"/>
    <property type="match status" value="1"/>
</dbReference>
<evidence type="ECO:0000313" key="3">
    <source>
        <dbReference type="Proteomes" id="UP001262582"/>
    </source>
</evidence>
<protein>
    <submittedName>
        <fullName evidence="2">Amidohydrolase family protein</fullName>
    </submittedName>
</protein>
<organism evidence="2 3">
    <name type="scientific">Autumnicola musiva</name>
    <dbReference type="NCBI Taxonomy" id="3075589"/>
    <lineage>
        <taxon>Bacteria</taxon>
        <taxon>Pseudomonadati</taxon>
        <taxon>Bacteroidota</taxon>
        <taxon>Flavobacteriia</taxon>
        <taxon>Flavobacteriales</taxon>
        <taxon>Flavobacteriaceae</taxon>
        <taxon>Autumnicola</taxon>
    </lineage>
</organism>
<dbReference type="Gene3D" id="3.30.110.90">
    <property type="entry name" value="Amidohydrolase"/>
    <property type="match status" value="1"/>
</dbReference>
<proteinExistence type="predicted"/>
<dbReference type="RefSeq" id="WP_311502025.1">
    <property type="nucleotide sequence ID" value="NZ_JAVRHK010000002.1"/>
</dbReference>
<dbReference type="Gene3D" id="3.40.50.10910">
    <property type="entry name" value="Amidohydrolase"/>
    <property type="match status" value="1"/>
</dbReference>
<dbReference type="PANTHER" id="PTHR43135:SF3">
    <property type="entry name" value="ALPHA-D-RIBOSE 1-METHYLPHOSPHONATE 5-TRIPHOSPHATE DIPHOSPHATASE"/>
    <property type="match status" value="1"/>
</dbReference>
<dbReference type="EMBL" id="JAVRHK010000002">
    <property type="protein sequence ID" value="MDT0675622.1"/>
    <property type="molecule type" value="Genomic_DNA"/>
</dbReference>
<feature type="domain" description="Amidohydrolase-related" evidence="1">
    <location>
        <begin position="86"/>
        <end position="457"/>
    </location>
</feature>
<comment type="caution">
    <text evidence="2">The sequence shown here is derived from an EMBL/GenBank/DDBJ whole genome shotgun (WGS) entry which is preliminary data.</text>
</comment>
<dbReference type="InterPro" id="IPR032466">
    <property type="entry name" value="Metal_Hydrolase"/>
</dbReference>
<dbReference type="Gene3D" id="1.20.58.520">
    <property type="entry name" value="Amidohydrolase"/>
    <property type="match status" value="1"/>
</dbReference>
<dbReference type="PROSITE" id="PS51257">
    <property type="entry name" value="PROKAR_LIPOPROTEIN"/>
    <property type="match status" value="1"/>
</dbReference>
<evidence type="ECO:0000313" key="2">
    <source>
        <dbReference type="EMBL" id="MDT0675622.1"/>
    </source>
</evidence>
<sequence length="473" mass="52064">MKISGFKKLSGWTFLCLLTFTLSCEDDKKENYDLLISNVNIIDVESGNVAKNQLIFINGDSISRIDDASNMDKYEAGQKLDANGKYVMPGLWDMHVHFRGGDSLIEENKNLLPLFLSYGVTTIRDAGGDMTPEVLKWRAAIEKKEMDGPRIFTSGPKLDGDNPAWPGSISVTSQEEINAALDSLQVLGVDYVKMYDGSLTPEAYYGIIQEAEKRGLKTTGHMPLAADFMKAVNFGLDGAEHMYYPLKATSPVADSLSELNMGYGMMDEIINTYDPVLAEKVFSEMSRNEVFITPTLHIGTTLAEILEVDHTKDTVLPFVGKGIQRTYKGRIEGAKRAKASGSTMREKMEEKSAEMIRPMQDAGMKIVAGSDSGAFNSFVYPGESLQKEIYALVEAGLSPQEALQTSVINGPEFFDILNKYGAVSDGKTADLLLLNNNPLEDINNLNDIFAVIKAGKVYTRKELQEMLNNASGN</sequence>
<evidence type="ECO:0000259" key="1">
    <source>
        <dbReference type="Pfam" id="PF01979"/>
    </source>
</evidence>
<dbReference type="SUPFAM" id="SSF51556">
    <property type="entry name" value="Metallo-dependent hydrolases"/>
    <property type="match status" value="1"/>
</dbReference>
<gene>
    <name evidence="2" type="ORF">RM539_03370</name>
</gene>
<name>A0ABU3D257_9FLAO</name>